<dbReference type="AlphaFoldDB" id="A0A0L0FLN7"/>
<gene>
    <name evidence="2" type="ORF">SARC_10594</name>
</gene>
<dbReference type="Proteomes" id="UP000054560">
    <property type="component" value="Unassembled WGS sequence"/>
</dbReference>
<keyword evidence="3" id="KW-1185">Reference proteome</keyword>
<feature type="compositionally biased region" description="Polar residues" evidence="1">
    <location>
        <begin position="39"/>
        <end position="49"/>
    </location>
</feature>
<organism evidence="2 3">
    <name type="scientific">Sphaeroforma arctica JP610</name>
    <dbReference type="NCBI Taxonomy" id="667725"/>
    <lineage>
        <taxon>Eukaryota</taxon>
        <taxon>Ichthyosporea</taxon>
        <taxon>Ichthyophonida</taxon>
        <taxon>Sphaeroforma</taxon>
    </lineage>
</organism>
<proteinExistence type="predicted"/>
<evidence type="ECO:0000256" key="1">
    <source>
        <dbReference type="SAM" id="MobiDB-lite"/>
    </source>
</evidence>
<accession>A0A0L0FLN7</accession>
<name>A0A0L0FLN7_9EUKA</name>
<dbReference type="EMBL" id="KQ242909">
    <property type="protein sequence ID" value="KNC76933.1"/>
    <property type="molecule type" value="Genomic_DNA"/>
</dbReference>
<evidence type="ECO:0000313" key="3">
    <source>
        <dbReference type="Proteomes" id="UP000054560"/>
    </source>
</evidence>
<protein>
    <submittedName>
        <fullName evidence="2">Uncharacterized protein</fullName>
    </submittedName>
</protein>
<dbReference type="GeneID" id="25911098"/>
<feature type="region of interest" description="Disordered" evidence="1">
    <location>
        <begin position="39"/>
        <end position="88"/>
    </location>
</feature>
<dbReference type="RefSeq" id="XP_014150835.1">
    <property type="nucleotide sequence ID" value="XM_014295360.1"/>
</dbReference>
<evidence type="ECO:0000313" key="2">
    <source>
        <dbReference type="EMBL" id="KNC76933.1"/>
    </source>
</evidence>
<feature type="compositionally biased region" description="Low complexity" evidence="1">
    <location>
        <begin position="50"/>
        <end position="73"/>
    </location>
</feature>
<reference evidence="2 3" key="1">
    <citation type="submission" date="2011-02" db="EMBL/GenBank/DDBJ databases">
        <title>The Genome Sequence of Sphaeroforma arctica JP610.</title>
        <authorList>
            <consortium name="The Broad Institute Genome Sequencing Platform"/>
            <person name="Russ C."/>
            <person name="Cuomo C."/>
            <person name="Young S.K."/>
            <person name="Zeng Q."/>
            <person name="Gargeya S."/>
            <person name="Alvarado L."/>
            <person name="Berlin A."/>
            <person name="Chapman S.B."/>
            <person name="Chen Z."/>
            <person name="Freedman E."/>
            <person name="Gellesch M."/>
            <person name="Goldberg J."/>
            <person name="Griggs A."/>
            <person name="Gujja S."/>
            <person name="Heilman E."/>
            <person name="Heiman D."/>
            <person name="Howarth C."/>
            <person name="Mehta T."/>
            <person name="Neiman D."/>
            <person name="Pearson M."/>
            <person name="Roberts A."/>
            <person name="Saif S."/>
            <person name="Shea T."/>
            <person name="Shenoy N."/>
            <person name="Sisk P."/>
            <person name="Stolte C."/>
            <person name="Sykes S."/>
            <person name="White J."/>
            <person name="Yandava C."/>
            <person name="Burger G."/>
            <person name="Gray M.W."/>
            <person name="Holland P.W.H."/>
            <person name="King N."/>
            <person name="Lang F.B.F."/>
            <person name="Roger A.J."/>
            <person name="Ruiz-Trillo I."/>
            <person name="Haas B."/>
            <person name="Nusbaum C."/>
            <person name="Birren B."/>
        </authorList>
    </citation>
    <scope>NUCLEOTIDE SEQUENCE [LARGE SCALE GENOMIC DNA]</scope>
    <source>
        <strain evidence="2 3">JP610</strain>
    </source>
</reference>
<sequence length="88" mass="9856">MLQTSEAKSCARNQQLRAELKRTRRELMSQFNTLNFRARQVATSGNQPINNDNANSENAHNNGESSNSNNSDNRPAELIDGPKSLRIL</sequence>